<evidence type="ECO:0008006" key="3">
    <source>
        <dbReference type="Google" id="ProtNLM"/>
    </source>
</evidence>
<name>A0A6L2LFD0_TANCI</name>
<accession>A0A6L2LFD0</accession>
<dbReference type="EMBL" id="BKCJ010004208">
    <property type="protein sequence ID" value="GEU59647.1"/>
    <property type="molecule type" value="Genomic_DNA"/>
</dbReference>
<organism evidence="2">
    <name type="scientific">Tanacetum cinerariifolium</name>
    <name type="common">Dalmatian daisy</name>
    <name type="synonym">Chrysanthemum cinerariifolium</name>
    <dbReference type="NCBI Taxonomy" id="118510"/>
    <lineage>
        <taxon>Eukaryota</taxon>
        <taxon>Viridiplantae</taxon>
        <taxon>Streptophyta</taxon>
        <taxon>Embryophyta</taxon>
        <taxon>Tracheophyta</taxon>
        <taxon>Spermatophyta</taxon>
        <taxon>Magnoliopsida</taxon>
        <taxon>eudicotyledons</taxon>
        <taxon>Gunneridae</taxon>
        <taxon>Pentapetalae</taxon>
        <taxon>asterids</taxon>
        <taxon>campanulids</taxon>
        <taxon>Asterales</taxon>
        <taxon>Asteraceae</taxon>
        <taxon>Asteroideae</taxon>
        <taxon>Anthemideae</taxon>
        <taxon>Anthemidinae</taxon>
        <taxon>Tanacetum</taxon>
    </lineage>
</organism>
<dbReference type="AlphaFoldDB" id="A0A6L2LFD0"/>
<evidence type="ECO:0000313" key="2">
    <source>
        <dbReference type="EMBL" id="GEU59647.1"/>
    </source>
</evidence>
<feature type="compositionally biased region" description="Polar residues" evidence="1">
    <location>
        <begin position="177"/>
        <end position="189"/>
    </location>
</feature>
<reference evidence="2" key="1">
    <citation type="journal article" date="2019" name="Sci. Rep.">
        <title>Draft genome of Tanacetum cinerariifolium, the natural source of mosquito coil.</title>
        <authorList>
            <person name="Yamashiro T."/>
            <person name="Shiraishi A."/>
            <person name="Satake H."/>
            <person name="Nakayama K."/>
        </authorList>
    </citation>
    <scope>NUCLEOTIDE SEQUENCE</scope>
</reference>
<gene>
    <name evidence="2" type="ORF">Tci_031625</name>
</gene>
<feature type="region of interest" description="Disordered" evidence="1">
    <location>
        <begin position="173"/>
        <end position="192"/>
    </location>
</feature>
<sequence>MSNQQDIYAIRAERLADTHDPSVLMANTQTPFYLDQSSHITYKQHPQPNNNYVQQPPFNMNYMQQLMKNLEDISDPTTVIDMALVLMAKSFKLNNTTPTNNNQRSSSNPHNMQIAQPRNQLGHNAVQNSNIQKTANSSGNGNVVAAHVEGNVKPRKWDDAYLQTQLQIAQKEEARDNLQQASTSGTHTDSAPVYDSDGSAEKMALGYQNLFHLEQAQEKQQSLYNGKVLLEKHDPPDVYDSEEALQLAQEIRLKMKQLNKEIKPANYAKINQLLEVFDSQKAKSSEELYLLNTSKTASVSKSISIPNEEFSDDTSPSVARKFLNEVKSTIVTLQRVVKQKMTLDIHNWLLEIVVYKT</sequence>
<protein>
    <recommendedName>
        <fullName evidence="3">Gag-Pol polyprotein</fullName>
    </recommendedName>
</protein>
<evidence type="ECO:0000256" key="1">
    <source>
        <dbReference type="SAM" id="MobiDB-lite"/>
    </source>
</evidence>
<proteinExistence type="predicted"/>
<comment type="caution">
    <text evidence="2">The sequence shown here is derived from an EMBL/GenBank/DDBJ whole genome shotgun (WGS) entry which is preliminary data.</text>
</comment>